<evidence type="ECO:0000256" key="1">
    <source>
        <dbReference type="ARBA" id="ARBA00004906"/>
    </source>
</evidence>
<dbReference type="SUPFAM" id="SSF49599">
    <property type="entry name" value="TRAF domain-like"/>
    <property type="match status" value="1"/>
</dbReference>
<gene>
    <name evidence="4" type="ORF">C2845_PM02G12990</name>
</gene>
<feature type="domain" description="BTB" evidence="2">
    <location>
        <begin position="176"/>
        <end position="244"/>
    </location>
</feature>
<dbReference type="Pfam" id="PF22486">
    <property type="entry name" value="MATH_2"/>
    <property type="match status" value="1"/>
</dbReference>
<evidence type="ECO:0008006" key="6">
    <source>
        <dbReference type="Google" id="ProtNLM"/>
    </source>
</evidence>
<evidence type="ECO:0000313" key="4">
    <source>
        <dbReference type="EMBL" id="RLN16704.1"/>
    </source>
</evidence>
<evidence type="ECO:0000259" key="2">
    <source>
        <dbReference type="PROSITE" id="PS50097"/>
    </source>
</evidence>
<dbReference type="SMART" id="SM00061">
    <property type="entry name" value="MATH"/>
    <property type="match status" value="1"/>
</dbReference>
<accession>A0A3L6S7W5</accession>
<dbReference type="STRING" id="4540.A0A3L6S7W5"/>
<comment type="caution">
    <text evidence="4">The sequence shown here is derived from an EMBL/GenBank/DDBJ whole genome shotgun (WGS) entry which is preliminary data.</text>
</comment>
<sequence length="261" mass="29035">MTPTTDEPLRSGSSIVANTTAGYHILKIDGYSFTKATPTGDYLKSRPFTLGGHRWFIRYYPNGSTSEFKDYISIFLNLDGIVGNEVKARYQLRLGDKVGQQALTLLEVSTFTSPRGWGYPKFVKREELEKSTHLKGDSFTVRCDIVNRQRVPHRGSDGRGRPSKHLGDLLLAEKGDDVVCDVGSQTFAAHRCVLAARSPVFSAELFGTMKESNTAGVIHVDDMEAQVFKALLYFVYTDSLPKTKNAEDEDEDEEEACLSTC</sequence>
<name>A0A3L6S7W5_PANMI</name>
<dbReference type="AlphaFoldDB" id="A0A3L6S7W5"/>
<comment type="pathway">
    <text evidence="1">Protein modification; protein ubiquitination.</text>
</comment>
<keyword evidence="5" id="KW-1185">Reference proteome</keyword>
<dbReference type="PANTHER" id="PTHR26379">
    <property type="entry name" value="BTB/POZ AND MATH DOMAIN-CONTAINING PROTEIN 1"/>
    <property type="match status" value="1"/>
</dbReference>
<proteinExistence type="predicted"/>
<dbReference type="CDD" id="cd00121">
    <property type="entry name" value="MATH"/>
    <property type="match status" value="1"/>
</dbReference>
<dbReference type="SMART" id="SM00225">
    <property type="entry name" value="BTB"/>
    <property type="match status" value="1"/>
</dbReference>
<dbReference type="SUPFAM" id="SSF54695">
    <property type="entry name" value="POZ domain"/>
    <property type="match status" value="1"/>
</dbReference>
<dbReference type="GO" id="GO:0016567">
    <property type="term" value="P:protein ubiquitination"/>
    <property type="evidence" value="ECO:0007669"/>
    <property type="project" value="InterPro"/>
</dbReference>
<dbReference type="Gene3D" id="2.60.210.10">
    <property type="entry name" value="Apoptosis, Tumor Necrosis Factor Receptor Associated Protein 2, Chain A"/>
    <property type="match status" value="1"/>
</dbReference>
<organism evidence="4 5">
    <name type="scientific">Panicum miliaceum</name>
    <name type="common">Proso millet</name>
    <name type="synonym">Broomcorn millet</name>
    <dbReference type="NCBI Taxonomy" id="4540"/>
    <lineage>
        <taxon>Eukaryota</taxon>
        <taxon>Viridiplantae</taxon>
        <taxon>Streptophyta</taxon>
        <taxon>Embryophyta</taxon>
        <taxon>Tracheophyta</taxon>
        <taxon>Spermatophyta</taxon>
        <taxon>Magnoliopsida</taxon>
        <taxon>Liliopsida</taxon>
        <taxon>Poales</taxon>
        <taxon>Poaceae</taxon>
        <taxon>PACMAD clade</taxon>
        <taxon>Panicoideae</taxon>
        <taxon>Panicodae</taxon>
        <taxon>Paniceae</taxon>
        <taxon>Panicinae</taxon>
        <taxon>Panicum</taxon>
        <taxon>Panicum sect. Panicum</taxon>
    </lineage>
</organism>
<dbReference type="InterPro" id="IPR008974">
    <property type="entry name" value="TRAF-like"/>
</dbReference>
<dbReference type="Pfam" id="PF00651">
    <property type="entry name" value="BTB"/>
    <property type="match status" value="1"/>
</dbReference>
<feature type="domain" description="MATH" evidence="3">
    <location>
        <begin position="21"/>
        <end position="145"/>
    </location>
</feature>
<dbReference type="InterPro" id="IPR002083">
    <property type="entry name" value="MATH/TRAF_dom"/>
</dbReference>
<dbReference type="InterPro" id="IPR000210">
    <property type="entry name" value="BTB/POZ_dom"/>
</dbReference>
<dbReference type="Gene3D" id="3.30.710.10">
    <property type="entry name" value="Potassium Channel Kv1.1, Chain A"/>
    <property type="match status" value="1"/>
</dbReference>
<dbReference type="EMBL" id="PQIB02000005">
    <property type="protein sequence ID" value="RLN16704.1"/>
    <property type="molecule type" value="Genomic_DNA"/>
</dbReference>
<dbReference type="PROSITE" id="PS50097">
    <property type="entry name" value="BTB"/>
    <property type="match status" value="1"/>
</dbReference>
<dbReference type="InterPro" id="IPR011333">
    <property type="entry name" value="SKP1/BTB/POZ_sf"/>
</dbReference>
<dbReference type="PROSITE" id="PS50144">
    <property type="entry name" value="MATH"/>
    <property type="match status" value="1"/>
</dbReference>
<evidence type="ECO:0000259" key="3">
    <source>
        <dbReference type="PROSITE" id="PS50144"/>
    </source>
</evidence>
<dbReference type="InterPro" id="IPR045005">
    <property type="entry name" value="BPM1-6"/>
</dbReference>
<protein>
    <recommendedName>
        <fullName evidence="6">BTB/POZ and MATH domain-containing protein 2-like</fullName>
    </recommendedName>
</protein>
<dbReference type="Proteomes" id="UP000275267">
    <property type="component" value="Unassembled WGS sequence"/>
</dbReference>
<evidence type="ECO:0000313" key="5">
    <source>
        <dbReference type="Proteomes" id="UP000275267"/>
    </source>
</evidence>
<dbReference type="PANTHER" id="PTHR26379:SF448">
    <property type="entry name" value="OS10G0423400 PROTEIN"/>
    <property type="match status" value="1"/>
</dbReference>
<reference evidence="5" key="1">
    <citation type="journal article" date="2019" name="Nat. Commun.">
        <title>The genome of broomcorn millet.</title>
        <authorList>
            <person name="Zou C."/>
            <person name="Miki D."/>
            <person name="Li D."/>
            <person name="Tang Q."/>
            <person name="Xiao L."/>
            <person name="Rajput S."/>
            <person name="Deng P."/>
            <person name="Jia W."/>
            <person name="Huang R."/>
            <person name="Zhang M."/>
            <person name="Sun Y."/>
            <person name="Hu J."/>
            <person name="Fu X."/>
            <person name="Schnable P.S."/>
            <person name="Li F."/>
            <person name="Zhang H."/>
            <person name="Feng B."/>
            <person name="Zhu X."/>
            <person name="Liu R."/>
            <person name="Schnable J.C."/>
            <person name="Zhu J.-K."/>
            <person name="Zhang H."/>
        </authorList>
    </citation>
    <scope>NUCLEOTIDE SEQUENCE [LARGE SCALE GENOMIC DNA]</scope>
</reference>
<dbReference type="OrthoDB" id="687163at2759"/>